<dbReference type="OrthoDB" id="197463at2"/>
<sequence>MITNISLLSVWVKDIDESLAFYTDVLGFEVGDDLRLGPDFRWCTVFHPRQPEIHLHLTTPSGPLPDYLIEAMERAQDEGGLPGVGMNVDDCRATYEDLRAKGVEFLQEPEERPYGVEALMRDNSGNWMVLVEKRDYAPEDFKGVDMG</sequence>
<dbReference type="SUPFAM" id="SSF54593">
    <property type="entry name" value="Glyoxalase/Bleomycin resistance protein/Dihydroxybiphenyl dioxygenase"/>
    <property type="match status" value="1"/>
</dbReference>
<protein>
    <submittedName>
        <fullName evidence="2">VOC family protein</fullName>
    </submittedName>
</protein>
<dbReference type="Pfam" id="PF00903">
    <property type="entry name" value="Glyoxalase"/>
    <property type="match status" value="1"/>
</dbReference>
<dbReference type="RefSeq" id="WP_129453360.1">
    <property type="nucleotide sequence ID" value="NZ_JACXYX010000002.1"/>
</dbReference>
<comment type="caution">
    <text evidence="2">The sequence shown here is derived from an EMBL/GenBank/DDBJ whole genome shotgun (WGS) entry which is preliminary data.</text>
</comment>
<dbReference type="InterPro" id="IPR029068">
    <property type="entry name" value="Glyas_Bleomycin-R_OHBP_Dase"/>
</dbReference>
<evidence type="ECO:0000313" key="2">
    <source>
        <dbReference type="EMBL" id="RYC04309.1"/>
    </source>
</evidence>
<organism evidence="2 3">
    <name type="scientific">Nocardioides ganghwensis</name>
    <dbReference type="NCBI Taxonomy" id="252230"/>
    <lineage>
        <taxon>Bacteria</taxon>
        <taxon>Bacillati</taxon>
        <taxon>Actinomycetota</taxon>
        <taxon>Actinomycetes</taxon>
        <taxon>Propionibacteriales</taxon>
        <taxon>Nocardioidaceae</taxon>
        <taxon>Nocardioides</taxon>
    </lineage>
</organism>
<evidence type="ECO:0000313" key="3">
    <source>
        <dbReference type="Proteomes" id="UP000293291"/>
    </source>
</evidence>
<reference evidence="2 3" key="1">
    <citation type="submission" date="2019-01" db="EMBL/GenBank/DDBJ databases">
        <title>Novel species of Nocardioides.</title>
        <authorList>
            <person name="Liu Q."/>
            <person name="Xin Y.-H."/>
        </authorList>
    </citation>
    <scope>NUCLEOTIDE SEQUENCE [LARGE SCALE GENOMIC DNA]</scope>
    <source>
        <strain evidence="2 3">CGMCC 4.6875</strain>
    </source>
</reference>
<dbReference type="EMBL" id="SDWU01000002">
    <property type="protein sequence ID" value="RYC04309.1"/>
    <property type="molecule type" value="Genomic_DNA"/>
</dbReference>
<dbReference type="InterPro" id="IPR037523">
    <property type="entry name" value="VOC_core"/>
</dbReference>
<evidence type="ECO:0000259" key="1">
    <source>
        <dbReference type="PROSITE" id="PS51819"/>
    </source>
</evidence>
<name>A0A4Q2SK04_9ACTN</name>
<dbReference type="AlphaFoldDB" id="A0A4Q2SK04"/>
<gene>
    <name evidence="2" type="ORF">EUA07_02165</name>
</gene>
<feature type="domain" description="VOC" evidence="1">
    <location>
        <begin position="4"/>
        <end position="133"/>
    </location>
</feature>
<keyword evidence="3" id="KW-1185">Reference proteome</keyword>
<dbReference type="PANTHER" id="PTHR36437">
    <property type="entry name" value="GLYOXALASE/BLEOMYCIN RESISTANCE PROTEIN/DIOXYGENASE"/>
    <property type="match status" value="1"/>
</dbReference>
<dbReference type="PROSITE" id="PS51819">
    <property type="entry name" value="VOC"/>
    <property type="match status" value="1"/>
</dbReference>
<accession>A0A4Q2SK04</accession>
<dbReference type="PANTHER" id="PTHR36437:SF2">
    <property type="entry name" value="GLYOXALASE_BLEOMYCIN RESISTANCE PROTEIN_DIOXYGENASE"/>
    <property type="match status" value="1"/>
</dbReference>
<proteinExistence type="predicted"/>
<dbReference type="Gene3D" id="3.10.180.10">
    <property type="entry name" value="2,3-Dihydroxybiphenyl 1,2-Dioxygenase, domain 1"/>
    <property type="match status" value="1"/>
</dbReference>
<dbReference type="InterPro" id="IPR004360">
    <property type="entry name" value="Glyas_Fos-R_dOase_dom"/>
</dbReference>
<dbReference type="Proteomes" id="UP000293291">
    <property type="component" value="Unassembled WGS sequence"/>
</dbReference>